<evidence type="ECO:0000259" key="10">
    <source>
        <dbReference type="Pfam" id="PF01266"/>
    </source>
</evidence>
<keyword evidence="3" id="KW-0285">Flavoprotein</keyword>
<comment type="caution">
    <text evidence="11">The sequence shown here is derived from an EMBL/GenBank/DDBJ whole genome shotgun (WGS) entry which is preliminary data.</text>
</comment>
<dbReference type="GO" id="GO:0005737">
    <property type="term" value="C:cytoplasm"/>
    <property type="evidence" value="ECO:0007669"/>
    <property type="project" value="TreeGrafter"/>
</dbReference>
<evidence type="ECO:0000313" key="12">
    <source>
        <dbReference type="Proteomes" id="UP000546642"/>
    </source>
</evidence>
<comment type="catalytic activity">
    <reaction evidence="8">
        <text>a D-alpha-amino acid + O2 + H2O = a 2-oxocarboxylate + H2O2 + NH4(+)</text>
        <dbReference type="Rhea" id="RHEA:21816"/>
        <dbReference type="ChEBI" id="CHEBI:15377"/>
        <dbReference type="ChEBI" id="CHEBI:15379"/>
        <dbReference type="ChEBI" id="CHEBI:16240"/>
        <dbReference type="ChEBI" id="CHEBI:28938"/>
        <dbReference type="ChEBI" id="CHEBI:35179"/>
        <dbReference type="ChEBI" id="CHEBI:59871"/>
        <dbReference type="EC" id="1.4.3.3"/>
    </reaction>
    <physiologicalReaction direction="left-to-right" evidence="8">
        <dbReference type="Rhea" id="RHEA:21817"/>
    </physiologicalReaction>
</comment>
<evidence type="ECO:0000256" key="4">
    <source>
        <dbReference type="ARBA" id="ARBA00022827"/>
    </source>
</evidence>
<gene>
    <name evidence="11" type="ORF">HNR23_003454</name>
</gene>
<name>A0A7W9YJM4_9ACTN</name>
<dbReference type="Pfam" id="PF01266">
    <property type="entry name" value="DAO"/>
    <property type="match status" value="1"/>
</dbReference>
<proteinExistence type="inferred from homology"/>
<feature type="binding site" evidence="9">
    <location>
        <position position="230"/>
    </location>
    <ligand>
        <name>D-dopa</name>
        <dbReference type="ChEBI" id="CHEBI:149689"/>
    </ligand>
</feature>
<keyword evidence="4 9" id="KW-0274">FAD</keyword>
<dbReference type="Gene3D" id="3.40.50.720">
    <property type="entry name" value="NAD(P)-binding Rossmann-like Domain"/>
    <property type="match status" value="1"/>
</dbReference>
<feature type="binding site" evidence="9">
    <location>
        <position position="311"/>
    </location>
    <ligand>
        <name>D-dopa</name>
        <dbReference type="ChEBI" id="CHEBI:149689"/>
    </ligand>
</feature>
<dbReference type="Gene3D" id="3.30.9.10">
    <property type="entry name" value="D-Amino Acid Oxidase, subunit A, domain 2"/>
    <property type="match status" value="1"/>
</dbReference>
<accession>A0A7W9YJM4</accession>
<dbReference type="SUPFAM" id="SSF54373">
    <property type="entry name" value="FAD-linked reductases, C-terminal domain"/>
    <property type="match status" value="1"/>
</dbReference>
<dbReference type="GO" id="GO:0003884">
    <property type="term" value="F:D-amino-acid oxidase activity"/>
    <property type="evidence" value="ECO:0007669"/>
    <property type="project" value="UniProtKB-EC"/>
</dbReference>
<dbReference type="RefSeq" id="WP_184076749.1">
    <property type="nucleotide sequence ID" value="NZ_JACHDS010000001.1"/>
</dbReference>
<feature type="binding site" evidence="9">
    <location>
        <position position="285"/>
    </location>
    <ligand>
        <name>D-dopa</name>
        <dbReference type="ChEBI" id="CHEBI:149689"/>
    </ligand>
</feature>
<dbReference type="InterPro" id="IPR023209">
    <property type="entry name" value="DAO"/>
</dbReference>
<dbReference type="PANTHER" id="PTHR11530">
    <property type="entry name" value="D-AMINO ACID OXIDASE"/>
    <property type="match status" value="1"/>
</dbReference>
<evidence type="ECO:0000313" key="11">
    <source>
        <dbReference type="EMBL" id="MBB6173394.1"/>
    </source>
</evidence>
<feature type="binding site" evidence="9">
    <location>
        <begin position="49"/>
        <end position="50"/>
    </location>
    <ligand>
        <name>FAD</name>
        <dbReference type="ChEBI" id="CHEBI:57692"/>
    </ligand>
</feature>
<comment type="similarity">
    <text evidence="2">Belongs to the DAMOX/DASOX family.</text>
</comment>
<evidence type="ECO:0000256" key="3">
    <source>
        <dbReference type="ARBA" id="ARBA00022630"/>
    </source>
</evidence>
<evidence type="ECO:0000256" key="1">
    <source>
        <dbReference type="ARBA" id="ARBA00001974"/>
    </source>
</evidence>
<feature type="binding site" evidence="9">
    <location>
        <begin position="310"/>
        <end position="315"/>
    </location>
    <ligand>
        <name>FAD</name>
        <dbReference type="ChEBI" id="CHEBI:57692"/>
    </ligand>
</feature>
<dbReference type="SUPFAM" id="SSF51971">
    <property type="entry name" value="Nucleotide-binding domain"/>
    <property type="match status" value="1"/>
</dbReference>
<dbReference type="Proteomes" id="UP000546642">
    <property type="component" value="Unassembled WGS sequence"/>
</dbReference>
<dbReference type="PIRSF" id="PIRSF000189">
    <property type="entry name" value="D-aa_oxidase"/>
    <property type="match status" value="1"/>
</dbReference>
<evidence type="ECO:0000256" key="5">
    <source>
        <dbReference type="ARBA" id="ARBA00023002"/>
    </source>
</evidence>
<evidence type="ECO:0000256" key="9">
    <source>
        <dbReference type="PIRSR" id="PIRSR000189-1"/>
    </source>
</evidence>
<keyword evidence="12" id="KW-1185">Reference proteome</keyword>
<dbReference type="EC" id="1.4.3.3" evidence="6"/>
<keyword evidence="5 11" id="KW-0560">Oxidoreductase</keyword>
<evidence type="ECO:0000256" key="8">
    <source>
        <dbReference type="ARBA" id="ARBA00049547"/>
    </source>
</evidence>
<dbReference type="InterPro" id="IPR006076">
    <property type="entry name" value="FAD-dep_OxRdtase"/>
</dbReference>
<sequence length="334" mass="35244">MAVHSPPLTADRESTPPHRRIAVIGAGVMGLSIAHALRLRGHGVTVVADRSATDSVSGVAAAIWFPYRSGSSPLLASWLRRSKERFERLAADDACGIDLRAGTVVERDEHADRSWAAAVADPREAPAEALPPGAVAGLRATVPVISMPHYLAWLNRRCEELGVRFDRRTITSVGELEGEADLAVVAAGMRSGDLLDDPTPYPVRGQVVRLPNPGLTEWITDEDNPAGITYVVPRRDDVVCGGTADVGSYAAEPDPATEQAILERATALVPALRGLPVLSRAVGLRPARNTIRLEPVEGHPLPVIACYGHGGAGVTLSWGCAETVCDLVPAQGAA</sequence>
<reference evidence="11 12" key="1">
    <citation type="submission" date="2020-08" db="EMBL/GenBank/DDBJ databases">
        <title>Sequencing the genomes of 1000 actinobacteria strains.</title>
        <authorList>
            <person name="Klenk H.-P."/>
        </authorList>
    </citation>
    <scope>NUCLEOTIDE SEQUENCE [LARGE SCALE GENOMIC DNA]</scope>
    <source>
        <strain evidence="11 12">DSM 46659</strain>
    </source>
</reference>
<comment type="cofactor">
    <cofactor evidence="1 9">
        <name>FAD</name>
        <dbReference type="ChEBI" id="CHEBI:57692"/>
    </cofactor>
</comment>
<dbReference type="GO" id="GO:0019478">
    <property type="term" value="P:D-amino acid catabolic process"/>
    <property type="evidence" value="ECO:0007669"/>
    <property type="project" value="TreeGrafter"/>
</dbReference>
<evidence type="ECO:0000256" key="6">
    <source>
        <dbReference type="ARBA" id="ARBA00039101"/>
    </source>
</evidence>
<protein>
    <recommendedName>
        <fullName evidence="7">D-amino-acid oxidase</fullName>
        <ecNumber evidence="6">1.4.3.3</ecNumber>
    </recommendedName>
</protein>
<dbReference type="PANTHER" id="PTHR11530:SF11">
    <property type="entry name" value="D-ASPARTATE OXIDASE"/>
    <property type="match status" value="1"/>
</dbReference>
<organism evidence="11 12">
    <name type="scientific">Nocardiopsis mwathae</name>
    <dbReference type="NCBI Taxonomy" id="1472723"/>
    <lineage>
        <taxon>Bacteria</taxon>
        <taxon>Bacillati</taxon>
        <taxon>Actinomycetota</taxon>
        <taxon>Actinomycetes</taxon>
        <taxon>Streptosporangiales</taxon>
        <taxon>Nocardiopsidaceae</taxon>
        <taxon>Nocardiopsis</taxon>
    </lineage>
</organism>
<dbReference type="EMBL" id="JACHDS010000001">
    <property type="protein sequence ID" value="MBB6173394.1"/>
    <property type="molecule type" value="Genomic_DNA"/>
</dbReference>
<dbReference type="GO" id="GO:0071949">
    <property type="term" value="F:FAD binding"/>
    <property type="evidence" value="ECO:0007669"/>
    <property type="project" value="InterPro"/>
</dbReference>
<dbReference type="AlphaFoldDB" id="A0A7W9YJM4"/>
<feature type="domain" description="FAD dependent oxidoreductase" evidence="10">
    <location>
        <begin position="20"/>
        <end position="327"/>
    </location>
</feature>
<evidence type="ECO:0000256" key="2">
    <source>
        <dbReference type="ARBA" id="ARBA00006730"/>
    </source>
</evidence>
<evidence type="ECO:0000256" key="7">
    <source>
        <dbReference type="ARBA" id="ARBA00039751"/>
    </source>
</evidence>